<dbReference type="InterPro" id="IPR016186">
    <property type="entry name" value="C-type_lectin-like/link_sf"/>
</dbReference>
<dbReference type="Gene3D" id="3.10.100.10">
    <property type="entry name" value="Mannose-Binding Protein A, subunit A"/>
    <property type="match status" value="2"/>
</dbReference>
<feature type="domain" description="C-type lectin" evidence="2">
    <location>
        <begin position="116"/>
        <end position="221"/>
    </location>
</feature>
<dbReference type="PANTHER" id="PTHR45784">
    <property type="entry name" value="C-TYPE LECTIN DOMAIN FAMILY 20 MEMBER A-RELATED"/>
    <property type="match status" value="1"/>
</dbReference>
<dbReference type="Pfam" id="PF00059">
    <property type="entry name" value="Lectin_C"/>
    <property type="match status" value="2"/>
</dbReference>
<dbReference type="SUPFAM" id="SSF56436">
    <property type="entry name" value="C-type lectin-like"/>
    <property type="match status" value="2"/>
</dbReference>
<evidence type="ECO:0000313" key="3">
    <source>
        <dbReference type="Ensembl" id="ENSDLAP00005033847.2"/>
    </source>
</evidence>
<dbReference type="Ensembl" id="ENSDLAT00005036137.2">
    <property type="protein sequence ID" value="ENSDLAP00005033847.2"/>
    <property type="gene ID" value="ENSDLAG00005015163.2"/>
</dbReference>
<organism evidence="3 4">
    <name type="scientific">Dicentrarchus labrax</name>
    <name type="common">European seabass</name>
    <name type="synonym">Morone labrax</name>
    <dbReference type="NCBI Taxonomy" id="13489"/>
    <lineage>
        <taxon>Eukaryota</taxon>
        <taxon>Metazoa</taxon>
        <taxon>Chordata</taxon>
        <taxon>Craniata</taxon>
        <taxon>Vertebrata</taxon>
        <taxon>Euteleostomi</taxon>
        <taxon>Actinopterygii</taxon>
        <taxon>Neopterygii</taxon>
        <taxon>Teleostei</taxon>
        <taxon>Neoteleostei</taxon>
        <taxon>Acanthomorphata</taxon>
        <taxon>Eupercaria</taxon>
        <taxon>Moronidae</taxon>
        <taxon>Dicentrarchus</taxon>
    </lineage>
</organism>
<evidence type="ECO:0000259" key="2">
    <source>
        <dbReference type="PROSITE" id="PS50041"/>
    </source>
</evidence>
<proteinExistence type="predicted"/>
<dbReference type="GeneTree" id="ENSGT01100000263473"/>
<dbReference type="AlphaFoldDB" id="A0A8C4GX81"/>
<dbReference type="InterPro" id="IPR016187">
    <property type="entry name" value="CTDL_fold"/>
</dbReference>
<protein>
    <recommendedName>
        <fullName evidence="2">C-type lectin domain-containing protein</fullName>
    </recommendedName>
</protein>
<dbReference type="Proteomes" id="UP000694389">
    <property type="component" value="Unassembled WGS sequence"/>
</dbReference>
<dbReference type="InterPro" id="IPR018378">
    <property type="entry name" value="C-type_lectin_CS"/>
</dbReference>
<dbReference type="PANTHER" id="PTHR45784:SF3">
    <property type="entry name" value="C-TYPE LECTIN DOMAIN FAMILY 4 MEMBER K-LIKE-RELATED"/>
    <property type="match status" value="1"/>
</dbReference>
<reference evidence="3" key="2">
    <citation type="submission" date="2025-09" db="UniProtKB">
        <authorList>
            <consortium name="Ensembl"/>
        </authorList>
    </citation>
    <scope>IDENTIFICATION</scope>
</reference>
<keyword evidence="1" id="KW-1015">Disulfide bond</keyword>
<evidence type="ECO:0000313" key="4">
    <source>
        <dbReference type="Proteomes" id="UP000694389"/>
    </source>
</evidence>
<name>A0A8C4GX81_DICLA</name>
<dbReference type="PROSITE" id="PS50041">
    <property type="entry name" value="C_TYPE_LECTIN_2"/>
    <property type="match status" value="2"/>
</dbReference>
<dbReference type="SMART" id="SM00034">
    <property type="entry name" value="CLECT"/>
    <property type="match status" value="2"/>
</dbReference>
<keyword evidence="4" id="KW-1185">Reference proteome</keyword>
<evidence type="ECO:0000256" key="1">
    <source>
        <dbReference type="ARBA" id="ARBA00023157"/>
    </source>
</evidence>
<dbReference type="InterPro" id="IPR001304">
    <property type="entry name" value="C-type_lectin-like"/>
</dbReference>
<sequence>MLKTWAEAQSYCRETFTDLATVENQDDHDRLQSILQGDGEYAWIGLYDDLTRWKWTLGNADFNSDTDFSNWKSNEPNNQYSKENCTVMNHVGRWRDYLCSEQRPAVCYYEQGPSRYILVTTQRTWHEARAFCRSKYTDLVSVRNRSENDHIISLQPKRAWIGLHRNLWAYWSDQSHSTFTNWNEGQPDNNGDTMESCAAVNTTTGTWWDVDCNSKHYFICEEFKIRHKKTFKLKFQSEADLNDPAVQQQILEQLHAKLEKHGLPDFKLRWVETDGQTFHKQKQEEEEGILV</sequence>
<feature type="domain" description="C-type lectin" evidence="2">
    <location>
        <begin position="1"/>
        <end position="108"/>
    </location>
</feature>
<accession>A0A8C4GX81</accession>
<dbReference type="PROSITE" id="PS00615">
    <property type="entry name" value="C_TYPE_LECTIN_1"/>
    <property type="match status" value="1"/>
</dbReference>
<reference evidence="3" key="1">
    <citation type="submission" date="2025-08" db="UniProtKB">
        <authorList>
            <consortium name="Ensembl"/>
        </authorList>
    </citation>
    <scope>IDENTIFICATION</scope>
</reference>